<dbReference type="Pfam" id="PF00075">
    <property type="entry name" value="RNase_H"/>
    <property type="match status" value="1"/>
</dbReference>
<feature type="domain" description="RNase H type-1" evidence="1">
    <location>
        <begin position="190"/>
        <end position="323"/>
    </location>
</feature>
<dbReference type="OMA" id="CHAIYLA"/>
<dbReference type="InterPro" id="IPR012337">
    <property type="entry name" value="RNaseH-like_sf"/>
</dbReference>
<dbReference type="RefSeq" id="XP_018021587.1">
    <property type="nucleotide sequence ID" value="XM_018166098.2"/>
</dbReference>
<evidence type="ECO:0000313" key="3">
    <source>
        <dbReference type="RefSeq" id="XP_018021587.1"/>
    </source>
</evidence>
<gene>
    <name evidence="3" type="primary">LOC108677809</name>
</gene>
<evidence type="ECO:0000313" key="2">
    <source>
        <dbReference type="Proteomes" id="UP000694843"/>
    </source>
</evidence>
<dbReference type="Proteomes" id="UP000694843">
    <property type="component" value="Unplaced"/>
</dbReference>
<dbReference type="KEGG" id="hazt:108677809"/>
<protein>
    <submittedName>
        <fullName evidence="3">Uncharacterized protein LOC108677809</fullName>
    </submittedName>
</protein>
<evidence type="ECO:0000259" key="1">
    <source>
        <dbReference type="PROSITE" id="PS50879"/>
    </source>
</evidence>
<dbReference type="InterPro" id="IPR036397">
    <property type="entry name" value="RNaseH_sf"/>
</dbReference>
<accession>A0A8B7P6T2</accession>
<keyword evidence="2" id="KW-1185">Reference proteome</keyword>
<dbReference type="Gene3D" id="3.30.420.10">
    <property type="entry name" value="Ribonuclease H-like superfamily/Ribonuclease H"/>
    <property type="match status" value="1"/>
</dbReference>
<dbReference type="SUPFAM" id="SSF53098">
    <property type="entry name" value="Ribonuclease H-like"/>
    <property type="match status" value="1"/>
</dbReference>
<reference evidence="3" key="1">
    <citation type="submission" date="2025-08" db="UniProtKB">
        <authorList>
            <consortium name="RefSeq"/>
        </authorList>
    </citation>
    <scope>IDENTIFICATION</scope>
</reference>
<proteinExistence type="predicted"/>
<dbReference type="CDD" id="cd09276">
    <property type="entry name" value="Rnase_HI_RT_non_LTR"/>
    <property type="match status" value="1"/>
</dbReference>
<feature type="non-terminal residue" evidence="3">
    <location>
        <position position="456"/>
    </location>
</feature>
<dbReference type="AlphaFoldDB" id="A0A8B7P6T2"/>
<dbReference type="GO" id="GO:0003676">
    <property type="term" value="F:nucleic acid binding"/>
    <property type="evidence" value="ECO:0007669"/>
    <property type="project" value="InterPro"/>
</dbReference>
<dbReference type="InterPro" id="IPR002156">
    <property type="entry name" value="RNaseH_domain"/>
</dbReference>
<dbReference type="PROSITE" id="PS50879">
    <property type="entry name" value="RNASE_H_1"/>
    <property type="match status" value="1"/>
</dbReference>
<dbReference type="GO" id="GO:0004523">
    <property type="term" value="F:RNA-DNA hybrid ribonuclease activity"/>
    <property type="evidence" value="ECO:0007669"/>
    <property type="project" value="InterPro"/>
</dbReference>
<dbReference type="OrthoDB" id="6375235at2759"/>
<dbReference type="GeneID" id="108677809"/>
<organism evidence="2 3">
    <name type="scientific">Hyalella azteca</name>
    <name type="common">Amphipod</name>
    <dbReference type="NCBI Taxonomy" id="294128"/>
    <lineage>
        <taxon>Eukaryota</taxon>
        <taxon>Metazoa</taxon>
        <taxon>Ecdysozoa</taxon>
        <taxon>Arthropoda</taxon>
        <taxon>Crustacea</taxon>
        <taxon>Multicrustacea</taxon>
        <taxon>Malacostraca</taxon>
        <taxon>Eumalacostraca</taxon>
        <taxon>Peracarida</taxon>
        <taxon>Amphipoda</taxon>
        <taxon>Senticaudata</taxon>
        <taxon>Talitrida</taxon>
        <taxon>Talitroidea</taxon>
        <taxon>Hyalellidae</taxon>
        <taxon>Hyalella</taxon>
    </lineage>
</organism>
<name>A0A8B7P6T2_HYAAZ</name>
<sequence length="456" mass="50196">MNVLRALSALRWGASSHLLRNVYVAFIRSKLEYGSSVIGELPSSSIKSLESVQNSALRLILGARRTSPIRSLEAESFLSPLHLRFRFLFMKRCLRYAYSPTQAILPGLLGIDPISAQINNLHPFATHARYLFQSMGIAMPRQVRTPAFSPIPPWISLHNQICLDPSGGLALPHRDSSFSTILAYRMDQFYSGHIPIYTDGSRSEAGSVSAGVYIPLLSAATGWLLSPSHSVMGAELFAIYKALQMTLSLVELQNRQVVIFTDSKSSLHLILNTRHPTYAAIVYRIHALLLQRGLNSVAFCWVKGHSGVFGNEVADRIASLAHSSDRSSCSILSFDESYGQLAQAFNSHWRAYWQTQVAATGCGQFRYNLDGCITYIDYSSLTRSLQCAVARLRLGHAGVGAHRARFGMAATGVCPECQVDDTIAHFILHCARFSGPRAIFRSAVNAQGLTWGLQTA</sequence>